<reference evidence="8" key="1">
    <citation type="submission" date="2017-02" db="UniProtKB">
        <authorList>
            <consortium name="WormBaseParasite"/>
        </authorList>
    </citation>
    <scope>IDENTIFICATION</scope>
</reference>
<comment type="similarity">
    <text evidence="2 5">Belongs to the ARPC5 family.</text>
</comment>
<evidence type="ECO:0000313" key="7">
    <source>
        <dbReference type="Proteomes" id="UP000282613"/>
    </source>
</evidence>
<evidence type="ECO:0000256" key="3">
    <source>
        <dbReference type="ARBA" id="ARBA00022490"/>
    </source>
</evidence>
<comment type="subcellular location">
    <subcellularLocation>
        <location evidence="1">Cytoplasm</location>
        <location evidence="1">Cytoskeleton</location>
    </subcellularLocation>
</comment>
<gene>
    <name evidence="6" type="ORF">TASK_LOCUS7154</name>
</gene>
<dbReference type="STRING" id="60517.A0A0R3W9L4"/>
<sequence>MAKNTGDTRFRKLDVDNFGQSTFDEEGVDDTHLDPRDVESLLSRQAFCFLTLSLSCTIPVYKWDVCFEFRATRMHAFVNDNLITLTHLFPPYLYPAYTCVCPFSLSGKYEEAVRTVLDNAPVNSKDVRLKEAVAALVLRGMSSIRSNQIDAFVGGLNQEQLDILMKYIYRGFDKPADITYPALLTWHEKVCANRLFPIF</sequence>
<evidence type="ECO:0000256" key="4">
    <source>
        <dbReference type="ARBA" id="ARBA00023212"/>
    </source>
</evidence>
<protein>
    <recommendedName>
        <fullName evidence="5">Actin-related protein 2/3 complex subunit 5</fullName>
    </recommendedName>
</protein>
<comment type="function">
    <text evidence="5">Functions as component of the Arp2/3 complex which is involved in regulation of actin polymerization and together with an activating nucleation-promoting factor (NPF) mediates the formation of branched actin networks. Arp2/3 complex plays a critical role in the control of cell morphogenesis via the modulation of cell polarity development.</text>
</comment>
<evidence type="ECO:0000256" key="1">
    <source>
        <dbReference type="ARBA" id="ARBA00004245"/>
    </source>
</evidence>
<keyword evidence="4 5" id="KW-0206">Cytoskeleton</keyword>
<dbReference type="GO" id="GO:0030833">
    <property type="term" value="P:regulation of actin filament polymerization"/>
    <property type="evidence" value="ECO:0007669"/>
    <property type="project" value="InterPro"/>
</dbReference>
<accession>A0A0R3W9L4</accession>
<dbReference type="GO" id="GO:0005885">
    <property type="term" value="C:Arp2/3 protein complex"/>
    <property type="evidence" value="ECO:0007669"/>
    <property type="project" value="InterPro"/>
</dbReference>
<dbReference type="AlphaFoldDB" id="A0A0R3W9L4"/>
<evidence type="ECO:0000313" key="6">
    <source>
        <dbReference type="EMBL" id="VDK37949.1"/>
    </source>
</evidence>
<dbReference type="WBParaSite" id="TASK_0000715301-mRNA-1">
    <property type="protein sequence ID" value="TASK_0000715301-mRNA-1"/>
    <property type="gene ID" value="TASK_0000715301"/>
</dbReference>
<dbReference type="Proteomes" id="UP000282613">
    <property type="component" value="Unassembled WGS sequence"/>
</dbReference>
<evidence type="ECO:0000256" key="2">
    <source>
        <dbReference type="ARBA" id="ARBA00006084"/>
    </source>
</evidence>
<dbReference type="PANTHER" id="PTHR12644">
    <property type="entry name" value="ARP2/3 COMPLEX 16 KD SUBUNIT P16-ARC"/>
    <property type="match status" value="1"/>
</dbReference>
<keyword evidence="7" id="KW-1185">Reference proteome</keyword>
<name>A0A0R3W9L4_TAEAS</name>
<dbReference type="Gene3D" id="1.25.40.190">
    <property type="entry name" value="Actin-related protein 2/3 complex subunit 5"/>
    <property type="match status" value="1"/>
</dbReference>
<dbReference type="GO" id="GO:0034314">
    <property type="term" value="P:Arp2/3 complex-mediated actin nucleation"/>
    <property type="evidence" value="ECO:0007669"/>
    <property type="project" value="InterPro"/>
</dbReference>
<organism evidence="8">
    <name type="scientific">Taenia asiatica</name>
    <name type="common">Asian tapeworm</name>
    <dbReference type="NCBI Taxonomy" id="60517"/>
    <lineage>
        <taxon>Eukaryota</taxon>
        <taxon>Metazoa</taxon>
        <taxon>Spiralia</taxon>
        <taxon>Lophotrochozoa</taxon>
        <taxon>Platyhelminthes</taxon>
        <taxon>Cestoda</taxon>
        <taxon>Eucestoda</taxon>
        <taxon>Cyclophyllidea</taxon>
        <taxon>Taeniidae</taxon>
        <taxon>Taenia</taxon>
    </lineage>
</organism>
<dbReference type="EMBL" id="UYRS01018581">
    <property type="protein sequence ID" value="VDK37949.1"/>
    <property type="molecule type" value="Genomic_DNA"/>
</dbReference>
<evidence type="ECO:0000256" key="5">
    <source>
        <dbReference type="RuleBase" id="RU004301"/>
    </source>
</evidence>
<dbReference type="OrthoDB" id="429520at2759"/>
<proteinExistence type="inferred from homology"/>
<dbReference type="Pfam" id="PF04699">
    <property type="entry name" value="P16-Arc"/>
    <property type="match status" value="1"/>
</dbReference>
<evidence type="ECO:0000313" key="8">
    <source>
        <dbReference type="WBParaSite" id="TASK_0000715301-mRNA-1"/>
    </source>
</evidence>
<keyword evidence="3" id="KW-0963">Cytoplasm</keyword>
<reference evidence="6 7" key="2">
    <citation type="submission" date="2018-11" db="EMBL/GenBank/DDBJ databases">
        <authorList>
            <consortium name="Pathogen Informatics"/>
        </authorList>
    </citation>
    <scope>NUCLEOTIDE SEQUENCE [LARGE SCALE GENOMIC DNA]</scope>
</reference>
<dbReference type="SUPFAM" id="SSF69103">
    <property type="entry name" value="Arp2/3 complex 16 kDa subunit ARPC5"/>
    <property type="match status" value="1"/>
</dbReference>
<dbReference type="InterPro" id="IPR036743">
    <property type="entry name" value="ARPC5_sf"/>
</dbReference>
<dbReference type="InterPro" id="IPR006789">
    <property type="entry name" value="ARPC5"/>
</dbReference>